<feature type="transmembrane region" description="Helical" evidence="1">
    <location>
        <begin position="99"/>
        <end position="118"/>
    </location>
</feature>
<name>A0ABR2RE42_9ROSI</name>
<evidence type="ECO:0000313" key="3">
    <source>
        <dbReference type="Proteomes" id="UP001396334"/>
    </source>
</evidence>
<keyword evidence="1" id="KW-0472">Membrane</keyword>
<comment type="caution">
    <text evidence="2">The sequence shown here is derived from an EMBL/GenBank/DDBJ whole genome shotgun (WGS) entry which is preliminary data.</text>
</comment>
<reference evidence="2 3" key="1">
    <citation type="journal article" date="2024" name="G3 (Bethesda)">
        <title>Genome assembly of Hibiscus sabdariffa L. provides insights into metabolisms of medicinal natural products.</title>
        <authorList>
            <person name="Kim T."/>
        </authorList>
    </citation>
    <scope>NUCLEOTIDE SEQUENCE [LARGE SCALE GENOMIC DNA]</scope>
    <source>
        <strain evidence="2">TK-2024</strain>
        <tissue evidence="2">Old leaves</tissue>
    </source>
</reference>
<dbReference type="Proteomes" id="UP001396334">
    <property type="component" value="Unassembled WGS sequence"/>
</dbReference>
<gene>
    <name evidence="2" type="ORF">V6N11_044089</name>
</gene>
<dbReference type="EMBL" id="JBBPBN010000023">
    <property type="protein sequence ID" value="KAK9011235.1"/>
    <property type="molecule type" value="Genomic_DNA"/>
</dbReference>
<accession>A0ABR2RE42</accession>
<evidence type="ECO:0000256" key="1">
    <source>
        <dbReference type="SAM" id="Phobius"/>
    </source>
</evidence>
<feature type="transmembrane region" description="Helical" evidence="1">
    <location>
        <begin position="36"/>
        <end position="56"/>
    </location>
</feature>
<feature type="transmembrane region" description="Helical" evidence="1">
    <location>
        <begin position="62"/>
        <end position="78"/>
    </location>
</feature>
<sequence>MEKNKRVAVDEPEINYRGWKAMSFIIEYYSRNYDRCFIGTANFGTLVGAFLCNTYFGHYKTLGFATSASFLLVFEILMNIMGGNETFEKLGAIRTLSNLLIYLTIVFNLKSITTTIMIDALTGLRILGSWSELSSTTLTLVITRPWDLLLLLLSWY</sequence>
<keyword evidence="3" id="KW-1185">Reference proteome</keyword>
<protein>
    <submittedName>
        <fullName evidence="2">Uncharacterized protein</fullName>
    </submittedName>
</protein>
<organism evidence="2 3">
    <name type="scientific">Hibiscus sabdariffa</name>
    <name type="common">roselle</name>
    <dbReference type="NCBI Taxonomy" id="183260"/>
    <lineage>
        <taxon>Eukaryota</taxon>
        <taxon>Viridiplantae</taxon>
        <taxon>Streptophyta</taxon>
        <taxon>Embryophyta</taxon>
        <taxon>Tracheophyta</taxon>
        <taxon>Spermatophyta</taxon>
        <taxon>Magnoliopsida</taxon>
        <taxon>eudicotyledons</taxon>
        <taxon>Gunneridae</taxon>
        <taxon>Pentapetalae</taxon>
        <taxon>rosids</taxon>
        <taxon>malvids</taxon>
        <taxon>Malvales</taxon>
        <taxon>Malvaceae</taxon>
        <taxon>Malvoideae</taxon>
        <taxon>Hibiscus</taxon>
    </lineage>
</organism>
<evidence type="ECO:0000313" key="2">
    <source>
        <dbReference type="EMBL" id="KAK9011235.1"/>
    </source>
</evidence>
<keyword evidence="1" id="KW-1133">Transmembrane helix</keyword>
<feature type="transmembrane region" description="Helical" evidence="1">
    <location>
        <begin position="138"/>
        <end position="155"/>
    </location>
</feature>
<keyword evidence="1" id="KW-0812">Transmembrane</keyword>
<proteinExistence type="predicted"/>